<dbReference type="EMBL" id="QWEG01000001">
    <property type="protein sequence ID" value="RHW43392.1"/>
    <property type="molecule type" value="Genomic_DNA"/>
</dbReference>
<gene>
    <name evidence="2" type="ORF">D1B31_01650</name>
</gene>
<reference evidence="2 3" key="1">
    <citation type="journal article" date="2017" name="Int. J. Syst. Evol. Microbiol.">
        <title>Bacillus notoginsengisoli sp. nov., a novel bacterium isolated from the rhizosphere of Panax notoginseng.</title>
        <authorList>
            <person name="Zhang M.Y."/>
            <person name="Cheng J."/>
            <person name="Cai Y."/>
            <person name="Zhang T.Y."/>
            <person name="Wu Y.Y."/>
            <person name="Manikprabhu D."/>
            <person name="Li W.J."/>
            <person name="Zhang Y.X."/>
        </authorList>
    </citation>
    <scope>NUCLEOTIDE SEQUENCE [LARGE SCALE GENOMIC DNA]</scope>
    <source>
        <strain evidence="2 3">JCM 30743</strain>
    </source>
</reference>
<keyword evidence="3" id="KW-1185">Reference proteome</keyword>
<dbReference type="AlphaFoldDB" id="A0A417YZU5"/>
<feature type="domain" description="DUF4240" evidence="1">
    <location>
        <begin position="10"/>
        <end position="132"/>
    </location>
</feature>
<sequence length="158" mass="18857">MFNKSKNIGMDEKEFWRIIDMFNWNHAGDDEKVIKKALKYLSKKADEDIFRFEDILSKLLYDLDGKEYAKHIGEGAYVNENTYFSPDEFLYSRCVVVANGREFYDEVLNDPKSMPEDMEFEALLYIASEAFEMKNDEEYECVPKFDYETYSNESKWKE</sequence>
<protein>
    <submittedName>
        <fullName evidence="2">DUF4240 domain-containing protein</fullName>
    </submittedName>
</protein>
<organism evidence="2 3">
    <name type="scientific">Neobacillus notoginsengisoli</name>
    <dbReference type="NCBI Taxonomy" id="1578198"/>
    <lineage>
        <taxon>Bacteria</taxon>
        <taxon>Bacillati</taxon>
        <taxon>Bacillota</taxon>
        <taxon>Bacilli</taxon>
        <taxon>Bacillales</taxon>
        <taxon>Bacillaceae</taxon>
        <taxon>Neobacillus</taxon>
    </lineage>
</organism>
<comment type="caution">
    <text evidence="2">The sequence shown here is derived from an EMBL/GenBank/DDBJ whole genome shotgun (WGS) entry which is preliminary data.</text>
</comment>
<evidence type="ECO:0000313" key="3">
    <source>
        <dbReference type="Proteomes" id="UP000284416"/>
    </source>
</evidence>
<proteinExistence type="predicted"/>
<dbReference type="RefSeq" id="WP_118919001.1">
    <property type="nucleotide sequence ID" value="NZ_QWEG01000001.1"/>
</dbReference>
<dbReference type="Pfam" id="PF14024">
    <property type="entry name" value="DUF4240"/>
    <property type="match status" value="1"/>
</dbReference>
<dbReference type="Proteomes" id="UP000284416">
    <property type="component" value="Unassembled WGS sequence"/>
</dbReference>
<dbReference type="InterPro" id="IPR025334">
    <property type="entry name" value="DUF4240"/>
</dbReference>
<dbReference type="OrthoDB" id="6200718at2"/>
<accession>A0A417YZU5</accession>
<evidence type="ECO:0000313" key="2">
    <source>
        <dbReference type="EMBL" id="RHW43392.1"/>
    </source>
</evidence>
<evidence type="ECO:0000259" key="1">
    <source>
        <dbReference type="Pfam" id="PF14024"/>
    </source>
</evidence>
<name>A0A417YZU5_9BACI</name>